<name>A0A8I6WNA4_HORVV</name>
<dbReference type="PANTHER" id="PTHR33065:SF214">
    <property type="entry name" value="DUF6598 DOMAIN-CONTAINING PROTEIN"/>
    <property type="match status" value="1"/>
</dbReference>
<dbReference type="Pfam" id="PF20241">
    <property type="entry name" value="DUF6598"/>
    <property type="match status" value="1"/>
</dbReference>
<dbReference type="GeneID" id="123425105"/>
<dbReference type="Gramene" id="HORVU.MOREX.r2.2HG0087820.1">
    <property type="protein sequence ID" value="HORVU.MOREX.r2.2HG0087820.1"/>
    <property type="gene ID" value="HORVU.MOREX.r2.2HG0087820"/>
</dbReference>
<dbReference type="PANTHER" id="PTHR33065">
    <property type="entry name" value="OS07G0486400 PROTEIN"/>
    <property type="match status" value="1"/>
</dbReference>
<feature type="region of interest" description="Disordered" evidence="1">
    <location>
        <begin position="1"/>
        <end position="86"/>
    </location>
</feature>
<evidence type="ECO:0000256" key="1">
    <source>
        <dbReference type="SAM" id="MobiDB-lite"/>
    </source>
</evidence>
<proteinExistence type="predicted"/>
<dbReference type="OrthoDB" id="671423at2759"/>
<gene>
    <name evidence="3" type="primary">LOC123425105</name>
</gene>
<dbReference type="AlphaFoldDB" id="A0A8I6WNA4"/>
<dbReference type="EnsemblPlants" id="HORVU.MOREX.r3.2HG0107150.1">
    <property type="protein sequence ID" value="HORVU.MOREX.r3.2HG0107150.1"/>
    <property type="gene ID" value="HORVU.MOREX.r3.2HG0107150"/>
</dbReference>
<dbReference type="RefSeq" id="XP_044964709.1">
    <property type="nucleotide sequence ID" value="XM_045108774.1"/>
</dbReference>
<protein>
    <recommendedName>
        <fullName evidence="2">DUF6598 domain-containing protein</fullName>
    </recommendedName>
</protein>
<feature type="domain" description="DUF6598" evidence="2">
    <location>
        <begin position="130"/>
        <end position="369"/>
    </location>
</feature>
<dbReference type="KEGG" id="hvg:123425105"/>
<organism evidence="3 4">
    <name type="scientific">Hordeum vulgare subsp. vulgare</name>
    <name type="common">Domesticated barley</name>
    <dbReference type="NCBI Taxonomy" id="112509"/>
    <lineage>
        <taxon>Eukaryota</taxon>
        <taxon>Viridiplantae</taxon>
        <taxon>Streptophyta</taxon>
        <taxon>Embryophyta</taxon>
        <taxon>Tracheophyta</taxon>
        <taxon>Spermatophyta</taxon>
        <taxon>Magnoliopsida</taxon>
        <taxon>Liliopsida</taxon>
        <taxon>Poales</taxon>
        <taxon>Poaceae</taxon>
        <taxon>BOP clade</taxon>
        <taxon>Pooideae</taxon>
        <taxon>Triticodae</taxon>
        <taxon>Triticeae</taxon>
        <taxon>Hordeinae</taxon>
        <taxon>Hordeum</taxon>
    </lineage>
</organism>
<evidence type="ECO:0000259" key="2">
    <source>
        <dbReference type="Pfam" id="PF20241"/>
    </source>
</evidence>
<dbReference type="InterPro" id="IPR046533">
    <property type="entry name" value="DUF6598"/>
</dbReference>
<reference evidence="3" key="3">
    <citation type="submission" date="2022-01" db="UniProtKB">
        <authorList>
            <consortium name="EnsemblPlants"/>
        </authorList>
    </citation>
    <scope>IDENTIFICATION</scope>
    <source>
        <strain evidence="3">subsp. vulgare</strain>
    </source>
</reference>
<reference evidence="4" key="1">
    <citation type="journal article" date="2012" name="Nature">
        <title>A physical, genetic and functional sequence assembly of the barley genome.</title>
        <authorList>
            <consortium name="The International Barley Genome Sequencing Consortium"/>
            <person name="Mayer K.F."/>
            <person name="Waugh R."/>
            <person name="Brown J.W."/>
            <person name="Schulman A."/>
            <person name="Langridge P."/>
            <person name="Platzer M."/>
            <person name="Fincher G.B."/>
            <person name="Muehlbauer G.J."/>
            <person name="Sato K."/>
            <person name="Close T.J."/>
            <person name="Wise R.P."/>
            <person name="Stein N."/>
        </authorList>
    </citation>
    <scope>NUCLEOTIDE SEQUENCE [LARGE SCALE GENOMIC DNA]</scope>
    <source>
        <strain evidence="4">cv. Morex</strain>
    </source>
</reference>
<accession>A0A8I6WNA4</accession>
<dbReference type="Gramene" id="HORVU.MOREX.r3.2HG0107150.1">
    <property type="protein sequence ID" value="HORVU.MOREX.r3.2HG0107150.1"/>
    <property type="gene ID" value="HORVU.MOREX.r3.2HG0107150"/>
</dbReference>
<reference evidence="3" key="2">
    <citation type="submission" date="2020-10" db="EMBL/GenBank/DDBJ databases">
        <authorList>
            <person name="Scholz U."/>
            <person name="Mascher M."/>
            <person name="Fiebig A."/>
        </authorList>
    </citation>
    <scope>NUCLEOTIDE SEQUENCE [LARGE SCALE GENOMIC DNA]</scope>
    <source>
        <strain evidence="3">cv. Morex</strain>
    </source>
</reference>
<evidence type="ECO:0000313" key="4">
    <source>
        <dbReference type="Proteomes" id="UP000011116"/>
    </source>
</evidence>
<sequence>MPQVSTARLCRRRRRSSQPAIAGFDHDIELKSIYCEPTTEEEEEEEEEEEVEEEEEDEEEEEEEDEDEEEFAPESSMEEQEEDFDQHRENWEISFGKGRFDFEALTMLSPMLFTHCSPSRIPEEAILSKTLQIYSIKIAKTKHLKWPLQVYGVVAARDYVDHRRNIVFFRRRIHSQTLTKKDPYLHLTGPCRALMCRDPVHIEFQLKVKGQSRSQDRTLITRPVQMYNPSWHDWCYRCFSNYLCKIELCFEQLGWSRQATILSARVTQGSPFKHGGQIVCRASPCEDDPNKEIVLYDSKYGTMDMMEPDVTMSIDSDGYLQLSRRVVSVRGRLKFFIYTYSRAGAIAASGRVLFKAKDCQTSQATCILHNNKPSKGKNTSSKVKITVAWSRLVRSINDIGPQSFDNRLLLGYKDI</sequence>
<dbReference type="Proteomes" id="UP000011116">
    <property type="component" value="Chromosome 2H"/>
</dbReference>
<feature type="compositionally biased region" description="Acidic residues" evidence="1">
    <location>
        <begin position="38"/>
        <end position="84"/>
    </location>
</feature>
<keyword evidence="4" id="KW-1185">Reference proteome</keyword>
<evidence type="ECO:0000313" key="3">
    <source>
        <dbReference type="EnsemblPlants" id="HORVU.MOREX.r3.2HG0107150.1"/>
    </source>
</evidence>